<dbReference type="Proteomes" id="UP001202328">
    <property type="component" value="Unassembled WGS sequence"/>
</dbReference>
<sequence>MWWREFLLLPKTNLGFAATKNLSLNRNKFFIGSSITHYNLCLKLTDKDITNPPDPIVHDMAMIQETVATRTPSYPHDISYQQHTEATRG</sequence>
<dbReference type="EMBL" id="JAJJMB010015809">
    <property type="protein sequence ID" value="KAI3852124.1"/>
    <property type="molecule type" value="Genomic_DNA"/>
</dbReference>
<accession>A0AAD4S1A0</accession>
<organism evidence="1 2">
    <name type="scientific">Papaver atlanticum</name>
    <dbReference type="NCBI Taxonomy" id="357466"/>
    <lineage>
        <taxon>Eukaryota</taxon>
        <taxon>Viridiplantae</taxon>
        <taxon>Streptophyta</taxon>
        <taxon>Embryophyta</taxon>
        <taxon>Tracheophyta</taxon>
        <taxon>Spermatophyta</taxon>
        <taxon>Magnoliopsida</taxon>
        <taxon>Ranunculales</taxon>
        <taxon>Papaveraceae</taxon>
        <taxon>Papaveroideae</taxon>
        <taxon>Papaver</taxon>
    </lineage>
</organism>
<comment type="caution">
    <text evidence="1">The sequence shown here is derived from an EMBL/GenBank/DDBJ whole genome shotgun (WGS) entry which is preliminary data.</text>
</comment>
<gene>
    <name evidence="1" type="ORF">MKW98_020123</name>
</gene>
<keyword evidence="2" id="KW-1185">Reference proteome</keyword>
<dbReference type="AlphaFoldDB" id="A0AAD4S1A0"/>
<protein>
    <submittedName>
        <fullName evidence="1">Uncharacterized protein</fullName>
    </submittedName>
</protein>
<evidence type="ECO:0000313" key="2">
    <source>
        <dbReference type="Proteomes" id="UP001202328"/>
    </source>
</evidence>
<evidence type="ECO:0000313" key="1">
    <source>
        <dbReference type="EMBL" id="KAI3852124.1"/>
    </source>
</evidence>
<reference evidence="1" key="1">
    <citation type="submission" date="2022-04" db="EMBL/GenBank/DDBJ databases">
        <title>A functionally conserved STORR gene fusion in Papaver species that diverged 16.8 million years ago.</title>
        <authorList>
            <person name="Catania T."/>
        </authorList>
    </citation>
    <scope>NUCLEOTIDE SEQUENCE</scope>
    <source>
        <strain evidence="1">S-188037</strain>
    </source>
</reference>
<name>A0AAD4S1A0_9MAGN</name>
<proteinExistence type="predicted"/>